<reference evidence="1 2" key="1">
    <citation type="submission" date="2020-10" db="EMBL/GenBank/DDBJ databases">
        <title>Sequencing the genomes of 1000 actinobacteria strains.</title>
        <authorList>
            <person name="Klenk H.-P."/>
        </authorList>
    </citation>
    <scope>NUCLEOTIDE SEQUENCE [LARGE SCALE GENOMIC DNA]</scope>
    <source>
        <strain evidence="1 2">DSM 43748</strain>
    </source>
</reference>
<evidence type="ECO:0008006" key="3">
    <source>
        <dbReference type="Google" id="ProtNLM"/>
    </source>
</evidence>
<dbReference type="RefSeq" id="WP_192774667.1">
    <property type="nucleotide sequence ID" value="NZ_BAAASY010000001.1"/>
</dbReference>
<dbReference type="EMBL" id="JADBEF010000001">
    <property type="protein sequence ID" value="MBE1559382.1"/>
    <property type="molecule type" value="Genomic_DNA"/>
</dbReference>
<evidence type="ECO:0000313" key="1">
    <source>
        <dbReference type="EMBL" id="MBE1559382.1"/>
    </source>
</evidence>
<keyword evidence="2" id="KW-1185">Reference proteome</keyword>
<dbReference type="Proteomes" id="UP000661607">
    <property type="component" value="Unassembled WGS sequence"/>
</dbReference>
<comment type="caution">
    <text evidence="1">The sequence shown here is derived from an EMBL/GenBank/DDBJ whole genome shotgun (WGS) entry which is preliminary data.</text>
</comment>
<name>A0ABR9KBJ9_9ACTN</name>
<accession>A0ABR9KBJ9</accession>
<protein>
    <recommendedName>
        <fullName evidence="3">GNAT family N-acetyltransferase</fullName>
    </recommendedName>
</protein>
<evidence type="ECO:0000313" key="2">
    <source>
        <dbReference type="Proteomes" id="UP000661607"/>
    </source>
</evidence>
<sequence length="45" mass="5066">MATPKAIGDFNGDIRGELVLALFEQDRPATWWAFDGDREIARFPA</sequence>
<proteinExistence type="predicted"/>
<gene>
    <name evidence="1" type="ORF">H4W81_002161</name>
</gene>
<organism evidence="1 2">
    <name type="scientific">Nonomuraea africana</name>
    <dbReference type="NCBI Taxonomy" id="46171"/>
    <lineage>
        <taxon>Bacteria</taxon>
        <taxon>Bacillati</taxon>
        <taxon>Actinomycetota</taxon>
        <taxon>Actinomycetes</taxon>
        <taxon>Streptosporangiales</taxon>
        <taxon>Streptosporangiaceae</taxon>
        <taxon>Nonomuraea</taxon>
    </lineage>
</organism>